<gene>
    <name evidence="2" type="ORF">L207DRAFT_560863</name>
</gene>
<name>A0A2J6S9B1_HYAVF</name>
<sequence>MITTHQEEFAPSQANSVHPHWAGAHAKQKLLLYWLYSIIVLPQRSTMQKLGGLLAGWLTGWLAGCTASHLDRADSISSHCHMVDQTSRRQWIVEERASMGPWWVACSNTQPYCTVVSLVRNGPVGSIRSKLIRRPKKPQPTADPDSQERYAAQRACFSNTHSNTTSPPDVRREPAAGAGLRITSRSPADQRAGVRRERHPDGAAAGRLPCMDAL</sequence>
<dbReference type="Proteomes" id="UP000235786">
    <property type="component" value="Unassembled WGS sequence"/>
</dbReference>
<proteinExistence type="predicted"/>
<accession>A0A2J6S9B1</accession>
<feature type="compositionally biased region" description="Polar residues" evidence="1">
    <location>
        <begin position="158"/>
        <end position="167"/>
    </location>
</feature>
<reference evidence="2 3" key="1">
    <citation type="submission" date="2016-04" db="EMBL/GenBank/DDBJ databases">
        <title>A degradative enzymes factory behind the ericoid mycorrhizal symbiosis.</title>
        <authorList>
            <consortium name="DOE Joint Genome Institute"/>
            <person name="Martino E."/>
            <person name="Morin E."/>
            <person name="Grelet G."/>
            <person name="Kuo A."/>
            <person name="Kohler A."/>
            <person name="Daghino S."/>
            <person name="Barry K."/>
            <person name="Choi C."/>
            <person name="Cichocki N."/>
            <person name="Clum A."/>
            <person name="Copeland A."/>
            <person name="Hainaut M."/>
            <person name="Haridas S."/>
            <person name="Labutti K."/>
            <person name="Lindquist E."/>
            <person name="Lipzen A."/>
            <person name="Khouja H.-R."/>
            <person name="Murat C."/>
            <person name="Ohm R."/>
            <person name="Olson A."/>
            <person name="Spatafora J."/>
            <person name="Veneault-Fourrey C."/>
            <person name="Henrissat B."/>
            <person name="Grigoriev I."/>
            <person name="Martin F."/>
            <person name="Perotto S."/>
        </authorList>
    </citation>
    <scope>NUCLEOTIDE SEQUENCE [LARGE SCALE GENOMIC DNA]</scope>
    <source>
        <strain evidence="2 3">F</strain>
    </source>
</reference>
<evidence type="ECO:0000256" key="1">
    <source>
        <dbReference type="SAM" id="MobiDB-lite"/>
    </source>
</evidence>
<dbReference type="AlphaFoldDB" id="A0A2J6S9B1"/>
<evidence type="ECO:0000313" key="2">
    <source>
        <dbReference type="EMBL" id="PMD47345.1"/>
    </source>
</evidence>
<organism evidence="2 3">
    <name type="scientific">Hyaloscypha variabilis (strain UAMH 11265 / GT02V1 / F)</name>
    <name type="common">Meliniomyces variabilis</name>
    <dbReference type="NCBI Taxonomy" id="1149755"/>
    <lineage>
        <taxon>Eukaryota</taxon>
        <taxon>Fungi</taxon>
        <taxon>Dikarya</taxon>
        <taxon>Ascomycota</taxon>
        <taxon>Pezizomycotina</taxon>
        <taxon>Leotiomycetes</taxon>
        <taxon>Helotiales</taxon>
        <taxon>Hyaloscyphaceae</taxon>
        <taxon>Hyaloscypha</taxon>
        <taxon>Hyaloscypha variabilis</taxon>
    </lineage>
</organism>
<keyword evidence="3" id="KW-1185">Reference proteome</keyword>
<evidence type="ECO:0000313" key="3">
    <source>
        <dbReference type="Proteomes" id="UP000235786"/>
    </source>
</evidence>
<protein>
    <submittedName>
        <fullName evidence="2">Uncharacterized protein</fullName>
    </submittedName>
</protein>
<dbReference type="EMBL" id="KZ613938">
    <property type="protein sequence ID" value="PMD47345.1"/>
    <property type="molecule type" value="Genomic_DNA"/>
</dbReference>
<feature type="compositionally biased region" description="Basic and acidic residues" evidence="1">
    <location>
        <begin position="192"/>
        <end position="201"/>
    </location>
</feature>
<feature type="region of interest" description="Disordered" evidence="1">
    <location>
        <begin position="158"/>
        <end position="214"/>
    </location>
</feature>